<dbReference type="Pfam" id="PF01590">
    <property type="entry name" value="GAF"/>
    <property type="match status" value="1"/>
</dbReference>
<evidence type="ECO:0000259" key="7">
    <source>
        <dbReference type="PROSITE" id="PS50011"/>
    </source>
</evidence>
<feature type="modified residue" description="4-aspartylphosphate" evidence="5">
    <location>
        <position position="2181"/>
    </location>
</feature>
<dbReference type="FunFam" id="3.30.565.10:FF:000010">
    <property type="entry name" value="Sensor histidine kinase RcsC"/>
    <property type="match status" value="1"/>
</dbReference>
<dbReference type="InterPro" id="IPR036097">
    <property type="entry name" value="HisK_dim/P_sf"/>
</dbReference>
<dbReference type="SUPFAM" id="SSF48452">
    <property type="entry name" value="TPR-like"/>
    <property type="match status" value="1"/>
</dbReference>
<dbReference type="GO" id="GO:0005524">
    <property type="term" value="F:ATP binding"/>
    <property type="evidence" value="ECO:0007669"/>
    <property type="project" value="InterPro"/>
</dbReference>
<dbReference type="SMART" id="SM00065">
    <property type="entry name" value="GAF"/>
    <property type="match status" value="1"/>
</dbReference>
<dbReference type="Pfam" id="PF00072">
    <property type="entry name" value="Response_reg"/>
    <property type="match status" value="1"/>
</dbReference>
<dbReference type="SUPFAM" id="SSF47384">
    <property type="entry name" value="Homodimeric domain of signal transducing histidine kinase"/>
    <property type="match status" value="1"/>
</dbReference>
<reference evidence="10 11" key="1">
    <citation type="journal article" date="2020" name="ISME J.">
        <title>Uncovering the hidden diversity of litter-decomposition mechanisms in mushroom-forming fungi.</title>
        <authorList>
            <person name="Floudas D."/>
            <person name="Bentzer J."/>
            <person name="Ahren D."/>
            <person name="Johansson T."/>
            <person name="Persson P."/>
            <person name="Tunlid A."/>
        </authorList>
    </citation>
    <scope>NUCLEOTIDE SEQUENCE [LARGE SCALE GENOMIC DNA]</scope>
    <source>
        <strain evidence="10 11">CBS 661.87</strain>
    </source>
</reference>
<keyword evidence="2" id="KW-0808">Transferase</keyword>
<dbReference type="Pfam" id="PF00512">
    <property type="entry name" value="HisKA"/>
    <property type="match status" value="1"/>
</dbReference>
<dbReference type="InterPro" id="IPR011009">
    <property type="entry name" value="Kinase-like_dom_sf"/>
</dbReference>
<dbReference type="InterPro" id="IPR003018">
    <property type="entry name" value="GAF"/>
</dbReference>
<dbReference type="PROSITE" id="PS50011">
    <property type="entry name" value="PROTEIN_KINASE_DOM"/>
    <property type="match status" value="1"/>
</dbReference>
<dbReference type="EMBL" id="JAACJP010000024">
    <property type="protein sequence ID" value="KAF5377257.1"/>
    <property type="molecule type" value="Genomic_DNA"/>
</dbReference>
<feature type="region of interest" description="Disordered" evidence="6">
    <location>
        <begin position="432"/>
        <end position="479"/>
    </location>
</feature>
<dbReference type="Proteomes" id="UP000565441">
    <property type="component" value="Unassembled WGS sequence"/>
</dbReference>
<dbReference type="InterPro" id="IPR029016">
    <property type="entry name" value="GAF-like_dom_sf"/>
</dbReference>
<dbReference type="CDD" id="cd16922">
    <property type="entry name" value="HATPase_EvgS-ArcB-TorS-like"/>
    <property type="match status" value="1"/>
</dbReference>
<dbReference type="SMART" id="SM00387">
    <property type="entry name" value="HATPase_c"/>
    <property type="match status" value="1"/>
</dbReference>
<dbReference type="InterPro" id="IPR004358">
    <property type="entry name" value="Sig_transdc_His_kin-like_C"/>
</dbReference>
<dbReference type="InterPro" id="IPR036890">
    <property type="entry name" value="HATPase_C_sf"/>
</dbReference>
<keyword evidence="11" id="KW-1185">Reference proteome</keyword>
<evidence type="ECO:0008006" key="12">
    <source>
        <dbReference type="Google" id="ProtNLM"/>
    </source>
</evidence>
<dbReference type="GO" id="GO:0000155">
    <property type="term" value="F:phosphorelay sensor kinase activity"/>
    <property type="evidence" value="ECO:0007669"/>
    <property type="project" value="InterPro"/>
</dbReference>
<protein>
    <recommendedName>
        <fullName evidence="12">Histidine kinase</fullName>
    </recommendedName>
</protein>
<dbReference type="Pfam" id="PF00069">
    <property type="entry name" value="Pkinase"/>
    <property type="match status" value="1"/>
</dbReference>
<keyword evidence="1 5" id="KW-0597">Phosphoprotein</keyword>
<evidence type="ECO:0000256" key="5">
    <source>
        <dbReference type="PROSITE-ProRule" id="PRU00169"/>
    </source>
</evidence>
<gene>
    <name evidence="10" type="ORF">D9615_006361</name>
</gene>
<keyword evidence="4" id="KW-0902">Two-component regulatory system</keyword>
<dbReference type="SUPFAM" id="SSF56112">
    <property type="entry name" value="Protein kinase-like (PK-like)"/>
    <property type="match status" value="1"/>
</dbReference>
<evidence type="ECO:0000259" key="8">
    <source>
        <dbReference type="PROSITE" id="PS50109"/>
    </source>
</evidence>
<dbReference type="InterPro" id="IPR000719">
    <property type="entry name" value="Prot_kinase_dom"/>
</dbReference>
<dbReference type="InterPro" id="IPR011990">
    <property type="entry name" value="TPR-like_helical_dom_sf"/>
</dbReference>
<name>A0A8H5M1D8_9AGAR</name>
<dbReference type="CDD" id="cd00082">
    <property type="entry name" value="HisKA"/>
    <property type="match status" value="1"/>
</dbReference>
<keyword evidence="3" id="KW-0418">Kinase</keyword>
<dbReference type="OrthoDB" id="60033at2759"/>
<dbReference type="PROSITE" id="PS50109">
    <property type="entry name" value="HIS_KIN"/>
    <property type="match status" value="1"/>
</dbReference>
<dbReference type="Gene3D" id="1.10.510.10">
    <property type="entry name" value="Transferase(Phosphotransferase) domain 1"/>
    <property type="match status" value="1"/>
</dbReference>
<dbReference type="Gene3D" id="3.40.50.2300">
    <property type="match status" value="1"/>
</dbReference>
<dbReference type="PANTHER" id="PTHR45339">
    <property type="entry name" value="HYBRID SIGNAL TRANSDUCTION HISTIDINE KINASE J"/>
    <property type="match status" value="1"/>
</dbReference>
<dbReference type="SMART" id="SM00220">
    <property type="entry name" value="S_TKc"/>
    <property type="match status" value="1"/>
</dbReference>
<dbReference type="InterPro" id="IPR027417">
    <property type="entry name" value="P-loop_NTPase"/>
</dbReference>
<sequence length="2275" mass="251514">MRRKPSKNPTQYFRDAVLCIPGYSLHKAVPWQDTGSMTLLAEGSCLKDGTNVLAKIAPAQSNGSMCLEREAHILGRMSHSSEGYSTTLRMLEYFKIPREHGDCVVLILVHPGLNLLGRYLPPSKVNDLLLADFTHVRPSSSLGDVLMASVEDEAHMREATEATEAFDIMDLASFLEFAIQATRCLENLHKIGIVHREVRANAFHLNAHSGLVRIVHFGNRAVSLESFGSPSSLVLRAFEEVEKLKVKEALCYLAPEQTGSIETMTQDHRTDLYSLGILFWTLLVGRGQMPFEGGPLELLHAIVQKRPMPVHEVRRDVPQVLALIIEKLLSKNPDTRYQSAHGLQGDLLQCQRRLLATVFSASEESAELIPPFEIALEDRFMEFTMPIALFGREKELETIRNVIHIASTSFSHHSTASKGLVAASNTFLSTQGVGTSSTDDLSETLSSRSDSPNNMIIGDIGSPPLPSSSEWHSSTTSLSPSLGSSSLRRLVLDSATKVPRTQAVMVVGPPGIGKSSMILANQAKWRSHGLWGQAKFQSADSAPFAALLGCLSSVLRQLMVFHTDLHRFVNALQERLGPQIQNVPLLYQGTPELKEVLALFNITLEEPREHPSTKQLRARFQSLVENVFSVIAETRLFALFLDDLHEADESTLDLVSTLLNARSRMLIFATFRPGHNNIVERVEMMFTSRSKPAWINVEPLSYAAISSLVSQTLHATIESCAPLSKFIYAASSGNAFSARSILTTLQRQHHITFDWAQNYWKYDMAAIEGSLNNQTISDPTDISFLISRMRELPDEARKYLTWATFFGETFKVTEVALMMDWEDSSGNSSSEDESDDTWNLHKAVSNLRETDPGSSTRGSMRGLQFALAEGWLIQRARDMCSFAHDRYRQAAQAEADALPPQTFAKMSFRIILMMLHETPTDVYRIAEHAKHCLPLLHENPKRGELLVVLMDAGESAWERGAHELAIRSFVSARTLLRGDPWTEDTRRTFALLSRLAALFTWKGDCDASNTLLEECYAHAQDPEERANIIRLRSRNHILCNNFTEALNDTLHALRILGVEVDPAPTLRDANAMFDLIKNEILAVGFDAILLIPRTTDSRIELAVSLLNDAGMNAYWSPSTDVFADVVGLTTIQLALRYGISSGTALGFFWVLGAVAEKRELYRFASDLGKLALKIADKHGSSEEKCRAQVLFCAMVSGYDSVHIRANIPRLEQAVKYGNGAGDRMYTSFASIHSILTRLYVCEHLSELIVAAEECFSDVRIWGQGGDPSILAIGVINCIRVLGGHTNAQSVETLFDTATFKESDFLESIRATSGNLMLSLSWYNSFKVVSYFCTGYVEEAAKLGFSVFESRHGHPNHRHIRYGLFFHNLALISCLRKGKLAETVRASYLAQIKENQAYIRKWLSPSPVNASMWVALVEAEMASLNKSHDAFRLYDIAVKLAVNHDWVLEEGWALYLQGRHFVRCNVEGLGSELQRRGIARHSQWGAQGIVKHLTALSGFRSQYPLKHPIFSSDVGVQTDPLAAVVPNTAHVHDSHKMDTQDDQESTLSASDLASILKWSKDISSDINLSSALRRLTEIATETSGSLNTCVVIAREAGDYTVATTLNSKEQACHEDASLDSRFSTEAGQTVHRSVICLPIFSNRGQTFGAVYVSSNHPFSQNTVTILTLLCQQASISIANALLFRSVQTGTRENLKMIAAQREALEAARRSREDALKATKIKSNFLASMSHELRTPFSSFYGLLDLLSGTELNPGQSEIVQTAKQSCELLLKIIDSILDYSKLEASAVKLEPGGFLVENIIADCMELLLPMAVKKLDLSFNIKADVPPWVYADYARIRQVLMNLIGNAVKFTAKGSVCVTCSAESVNLATGEARLKFDIQDSGIGLAASDVNLLFVPFQQADNSSTRRFGGTGLGLSISRQLVKLMGGAIGVHSELNAGSTFWFTIPVKIYDAEESRQSTLEIEQVKSRLMTPQPPQILICSSSNATLAFLNTIFTGFRVTLVSSIQEAKTSLRAYRNSLTTLDFLILDDQLEEHVEDILRFIHTPDSLALRETKLIHLFTPTTSRTGHAVFGSNSTPGVVKMTKPPRKARMLQTLAGLKDLPNAMTATPTTVITKAVENIAAAQRTLFGNVLIAEDNPIAQNLLIKQLERFHLNVTATGNGEEAIAEWEAHEPGHFSVALFDHHMPICDGVEAAKRLRHLESERQCLNLLPIVALSADCQDSTKQLCLSAGMNAFFSKPLKKGNCPVPQILTTSHCLADDLLSLLSMFSQPIGAWS</sequence>
<dbReference type="Gene3D" id="3.30.450.40">
    <property type="match status" value="1"/>
</dbReference>
<dbReference type="Gene3D" id="3.30.565.10">
    <property type="entry name" value="Histidine kinase-like ATPase, C-terminal domain"/>
    <property type="match status" value="1"/>
</dbReference>
<feature type="domain" description="Response regulatory" evidence="9">
    <location>
        <begin position="2129"/>
        <end position="2252"/>
    </location>
</feature>
<feature type="domain" description="Protein kinase" evidence="7">
    <location>
        <begin position="23"/>
        <end position="348"/>
    </location>
</feature>
<evidence type="ECO:0000313" key="11">
    <source>
        <dbReference type="Proteomes" id="UP000565441"/>
    </source>
</evidence>
<dbReference type="SUPFAM" id="SSF52540">
    <property type="entry name" value="P-loop containing nucleoside triphosphate hydrolases"/>
    <property type="match status" value="1"/>
</dbReference>
<dbReference type="CDD" id="cd17546">
    <property type="entry name" value="REC_hyHK_CKI1_RcsC-like"/>
    <property type="match status" value="1"/>
</dbReference>
<dbReference type="SUPFAM" id="SSF55874">
    <property type="entry name" value="ATPase domain of HSP90 chaperone/DNA topoisomerase II/histidine kinase"/>
    <property type="match status" value="1"/>
</dbReference>
<dbReference type="SUPFAM" id="SSF55781">
    <property type="entry name" value="GAF domain-like"/>
    <property type="match status" value="1"/>
</dbReference>
<evidence type="ECO:0000256" key="3">
    <source>
        <dbReference type="ARBA" id="ARBA00022777"/>
    </source>
</evidence>
<organism evidence="10 11">
    <name type="scientific">Tricholomella constricta</name>
    <dbReference type="NCBI Taxonomy" id="117010"/>
    <lineage>
        <taxon>Eukaryota</taxon>
        <taxon>Fungi</taxon>
        <taxon>Dikarya</taxon>
        <taxon>Basidiomycota</taxon>
        <taxon>Agaricomycotina</taxon>
        <taxon>Agaricomycetes</taxon>
        <taxon>Agaricomycetidae</taxon>
        <taxon>Agaricales</taxon>
        <taxon>Tricholomatineae</taxon>
        <taxon>Lyophyllaceae</taxon>
        <taxon>Tricholomella</taxon>
    </lineage>
</organism>
<dbReference type="InterPro" id="IPR011006">
    <property type="entry name" value="CheY-like_superfamily"/>
</dbReference>
<dbReference type="InterPro" id="IPR005467">
    <property type="entry name" value="His_kinase_dom"/>
</dbReference>
<dbReference type="InterPro" id="IPR003661">
    <property type="entry name" value="HisK_dim/P_dom"/>
</dbReference>
<evidence type="ECO:0000256" key="6">
    <source>
        <dbReference type="SAM" id="MobiDB-lite"/>
    </source>
</evidence>
<feature type="domain" description="Histidine kinase" evidence="8">
    <location>
        <begin position="1726"/>
        <end position="1948"/>
    </location>
</feature>
<dbReference type="InterPro" id="IPR001789">
    <property type="entry name" value="Sig_transdc_resp-reg_receiver"/>
</dbReference>
<comment type="caution">
    <text evidence="10">The sequence shown here is derived from an EMBL/GenBank/DDBJ whole genome shotgun (WGS) entry which is preliminary data.</text>
</comment>
<dbReference type="Pfam" id="PF02518">
    <property type="entry name" value="HATPase_c"/>
    <property type="match status" value="1"/>
</dbReference>
<dbReference type="SMART" id="SM00448">
    <property type="entry name" value="REC"/>
    <property type="match status" value="1"/>
</dbReference>
<proteinExistence type="predicted"/>
<feature type="compositionally biased region" description="Low complexity" evidence="6">
    <location>
        <begin position="467"/>
        <end position="479"/>
    </location>
</feature>
<evidence type="ECO:0000256" key="4">
    <source>
        <dbReference type="ARBA" id="ARBA00023012"/>
    </source>
</evidence>
<evidence type="ECO:0000259" key="9">
    <source>
        <dbReference type="PROSITE" id="PS50110"/>
    </source>
</evidence>
<dbReference type="SMART" id="SM00388">
    <property type="entry name" value="HisKA"/>
    <property type="match status" value="1"/>
</dbReference>
<feature type="compositionally biased region" description="Low complexity" evidence="6">
    <location>
        <begin position="435"/>
        <end position="451"/>
    </location>
</feature>
<dbReference type="PROSITE" id="PS50110">
    <property type="entry name" value="RESPONSE_REGULATORY"/>
    <property type="match status" value="1"/>
</dbReference>
<dbReference type="SUPFAM" id="SSF52172">
    <property type="entry name" value="CheY-like"/>
    <property type="match status" value="1"/>
</dbReference>
<accession>A0A8H5M1D8</accession>
<dbReference type="InterPro" id="IPR003594">
    <property type="entry name" value="HATPase_dom"/>
</dbReference>
<evidence type="ECO:0000256" key="2">
    <source>
        <dbReference type="ARBA" id="ARBA00022679"/>
    </source>
</evidence>
<dbReference type="InterPro" id="IPR041664">
    <property type="entry name" value="AAA_16"/>
</dbReference>
<evidence type="ECO:0000256" key="1">
    <source>
        <dbReference type="ARBA" id="ARBA00022553"/>
    </source>
</evidence>
<dbReference type="PRINTS" id="PR00344">
    <property type="entry name" value="BCTRLSENSOR"/>
</dbReference>
<dbReference type="Pfam" id="PF13191">
    <property type="entry name" value="AAA_16"/>
    <property type="match status" value="1"/>
</dbReference>
<dbReference type="Gene3D" id="1.10.287.130">
    <property type="match status" value="1"/>
</dbReference>
<evidence type="ECO:0000313" key="10">
    <source>
        <dbReference type="EMBL" id="KAF5377257.1"/>
    </source>
</evidence>
<dbReference type="PANTHER" id="PTHR45339:SF1">
    <property type="entry name" value="HYBRID SIGNAL TRANSDUCTION HISTIDINE KINASE J"/>
    <property type="match status" value="1"/>
</dbReference>